<dbReference type="Proteomes" id="UP000093432">
    <property type="component" value="Unassembled WGS sequence"/>
</dbReference>
<accession>A0A1B8ZIR7</accession>
<evidence type="ECO:0000313" key="3">
    <source>
        <dbReference type="Proteomes" id="UP000093432"/>
    </source>
</evidence>
<dbReference type="AlphaFoldDB" id="A0A1B8ZIR7"/>
<dbReference type="EMBL" id="MAYG01000012">
    <property type="protein sequence ID" value="OCA71417.1"/>
    <property type="molecule type" value="Genomic_DNA"/>
</dbReference>
<dbReference type="OrthoDB" id="2473397at2"/>
<dbReference type="RefSeq" id="WP_065400068.1">
    <property type="nucleotide sequence ID" value="NZ_CP033811.1"/>
</dbReference>
<gene>
    <name evidence="2" type="ORF">BBI00_17015</name>
</gene>
<dbReference type="InterPro" id="IPR007730">
    <property type="entry name" value="SPOR-like_dom"/>
</dbReference>
<name>A0A1B8ZIR7_9FLAO</name>
<protein>
    <submittedName>
        <fullName evidence="2">Sporulation protein</fullName>
    </submittedName>
</protein>
<dbReference type="KEGG" id="carh:EGY05_22750"/>
<sequence length="185" mass="20557">MRNLIKIFSILSLFGFYSIEAQQVVRKDTLSGTELVITMDSRINAALDGIEGKCSKVATNNPARDSGISDGGISTGISAKPPKIYVPSRELTNAEICKKNPRILGYKIQITTVKSNEEANEVKSYFRKRFPNLKVETDASLRPNYKILAGSYFTKQSAAADLSRIREYFKSAVAVQYRIFCAEAK</sequence>
<organism evidence="2 3">
    <name type="scientific">Chryseobacterium arthrosphaerae</name>
    <dbReference type="NCBI Taxonomy" id="651561"/>
    <lineage>
        <taxon>Bacteria</taxon>
        <taxon>Pseudomonadati</taxon>
        <taxon>Bacteroidota</taxon>
        <taxon>Flavobacteriia</taxon>
        <taxon>Flavobacteriales</taxon>
        <taxon>Weeksellaceae</taxon>
        <taxon>Chryseobacterium group</taxon>
        <taxon>Chryseobacterium</taxon>
    </lineage>
</organism>
<dbReference type="STRING" id="651561.BBI00_17015"/>
<comment type="caution">
    <text evidence="2">The sequence shown here is derived from an EMBL/GenBank/DDBJ whole genome shotgun (WGS) entry which is preliminary data.</text>
</comment>
<feature type="domain" description="SPOR" evidence="1">
    <location>
        <begin position="105"/>
        <end position="173"/>
    </location>
</feature>
<evidence type="ECO:0000259" key="1">
    <source>
        <dbReference type="Pfam" id="PF05036"/>
    </source>
</evidence>
<dbReference type="GeneID" id="78304003"/>
<reference evidence="3" key="1">
    <citation type="submission" date="2016-07" db="EMBL/GenBank/DDBJ databases">
        <authorList>
            <person name="Florea S."/>
            <person name="Webb J.S."/>
            <person name="Jaromczyk J."/>
            <person name="Schardl C.L."/>
        </authorList>
    </citation>
    <scope>NUCLEOTIDE SEQUENCE [LARGE SCALE GENOMIC DNA]</scope>
    <source>
        <strain evidence="3">CC-VM-7</strain>
    </source>
</reference>
<dbReference type="Pfam" id="PF05036">
    <property type="entry name" value="SPOR"/>
    <property type="match status" value="1"/>
</dbReference>
<dbReference type="GO" id="GO:0042834">
    <property type="term" value="F:peptidoglycan binding"/>
    <property type="evidence" value="ECO:0007669"/>
    <property type="project" value="InterPro"/>
</dbReference>
<evidence type="ECO:0000313" key="2">
    <source>
        <dbReference type="EMBL" id="OCA71417.1"/>
    </source>
</evidence>
<proteinExistence type="predicted"/>